<dbReference type="SUPFAM" id="SSF53850">
    <property type="entry name" value="Periplasmic binding protein-like II"/>
    <property type="match status" value="1"/>
</dbReference>
<comment type="subunit">
    <text evidence="4 8">Monomer.</text>
</comment>
<comment type="pathway">
    <text evidence="2">Porphyrin-containing compound metabolism; protoporphyrin-IX biosynthesis; coproporphyrinogen-III from 5-aminolevulinate: step 2/4.</text>
</comment>
<name>A0A7C1FMT1_9CHLR</name>
<dbReference type="EC" id="2.5.1.61" evidence="8"/>
<feature type="domain" description="Porphobilinogen deaminase N-terminal" evidence="9">
    <location>
        <begin position="8"/>
        <end position="214"/>
    </location>
</feature>
<comment type="function">
    <text evidence="1 8">Tetrapolymerization of the monopyrrole PBG into the hydroxymethylbilane pre-uroporphyrinogen in several discrete steps.</text>
</comment>
<evidence type="ECO:0000256" key="7">
    <source>
        <dbReference type="ARBA" id="ARBA00048169"/>
    </source>
</evidence>
<dbReference type="PANTHER" id="PTHR11557:SF0">
    <property type="entry name" value="PORPHOBILINOGEN DEAMINASE"/>
    <property type="match status" value="1"/>
</dbReference>
<evidence type="ECO:0000256" key="4">
    <source>
        <dbReference type="ARBA" id="ARBA00011245"/>
    </source>
</evidence>
<dbReference type="Pfam" id="PF01379">
    <property type="entry name" value="Porphobil_deam"/>
    <property type="match status" value="1"/>
</dbReference>
<comment type="caution">
    <text evidence="11">The sequence shown here is derived from an EMBL/GenBank/DDBJ whole genome shotgun (WGS) entry which is preliminary data.</text>
</comment>
<dbReference type="PIRSF" id="PIRSF001438">
    <property type="entry name" value="4pyrrol_synth_OHMeBilane_synth"/>
    <property type="match status" value="1"/>
</dbReference>
<dbReference type="Gene3D" id="3.30.160.40">
    <property type="entry name" value="Porphobilinogen deaminase, C-terminal domain"/>
    <property type="match status" value="1"/>
</dbReference>
<accession>A0A7C1FMT1</accession>
<organism evidence="11">
    <name type="scientific">Caldilinea aerophila</name>
    <dbReference type="NCBI Taxonomy" id="133453"/>
    <lineage>
        <taxon>Bacteria</taxon>
        <taxon>Bacillati</taxon>
        <taxon>Chloroflexota</taxon>
        <taxon>Caldilineae</taxon>
        <taxon>Caldilineales</taxon>
        <taxon>Caldilineaceae</taxon>
        <taxon>Caldilinea</taxon>
    </lineage>
</organism>
<dbReference type="SUPFAM" id="SSF54782">
    <property type="entry name" value="Porphobilinogen deaminase (hydroxymethylbilane synthase), C-terminal domain"/>
    <property type="match status" value="1"/>
</dbReference>
<dbReference type="InterPro" id="IPR000860">
    <property type="entry name" value="HemC"/>
</dbReference>
<dbReference type="InterPro" id="IPR022419">
    <property type="entry name" value="Porphobilin_deaminase_cofac_BS"/>
</dbReference>
<gene>
    <name evidence="8 11" type="primary">hemC</name>
    <name evidence="11" type="ORF">ENQ20_03895</name>
</gene>
<dbReference type="Gene3D" id="3.40.190.10">
    <property type="entry name" value="Periplasmic binding protein-like II"/>
    <property type="match status" value="2"/>
</dbReference>
<evidence type="ECO:0000256" key="6">
    <source>
        <dbReference type="ARBA" id="ARBA00023244"/>
    </source>
</evidence>
<dbReference type="Pfam" id="PF03900">
    <property type="entry name" value="Porphobil_deamC"/>
    <property type="match status" value="1"/>
</dbReference>
<dbReference type="FunFam" id="3.40.190.10:FF:000005">
    <property type="entry name" value="Porphobilinogen deaminase"/>
    <property type="match status" value="1"/>
</dbReference>
<sequence>MSERIDAVRLGTRGSTLARWQTDHVAGLLAKAWPHLHIHVKVLHTQGDRVLDRPLPLIGGKGLFTAELEDALHSGAIDLAVHSLKDLPIELTSGLTIGAIPTRGAVHDVVISRSGHPLARLPAGATVGTSSRRRSAQLLRACPHLRTIDIRGNVDTRIRKTLDPAGPYDAIVLAAAGVERLGRSDAVTEALPLEIMLPAPGQGALAVQCRDDAAVLHLLAPLEDPVTRVAVTAERAFLRHIGGGCAVPVAAYAQIAQGRLHLRGRVLSPDGRRCIEVEGDSHPDEPETLGAKLAAQALAQGAASLLAEEMP</sequence>
<dbReference type="PRINTS" id="PR00151">
    <property type="entry name" value="PORPHBDMNASE"/>
</dbReference>
<evidence type="ECO:0000256" key="1">
    <source>
        <dbReference type="ARBA" id="ARBA00002869"/>
    </source>
</evidence>
<dbReference type="PANTHER" id="PTHR11557">
    <property type="entry name" value="PORPHOBILINOGEN DEAMINASE"/>
    <property type="match status" value="1"/>
</dbReference>
<dbReference type="InterPro" id="IPR022417">
    <property type="entry name" value="Porphobilin_deaminase_N"/>
</dbReference>
<keyword evidence="6 8" id="KW-0627">Porphyrin biosynthesis</keyword>
<comment type="miscellaneous">
    <text evidence="8">The porphobilinogen subunits are added to the dipyrromethane group.</text>
</comment>
<dbReference type="FunFam" id="3.40.190.10:FF:000086">
    <property type="entry name" value="Probable porphobilinogen deaminase"/>
    <property type="match status" value="1"/>
</dbReference>
<feature type="modified residue" description="S-(dipyrrolylmethanemethyl)cysteine" evidence="8">
    <location>
        <position position="245"/>
    </location>
</feature>
<proteinExistence type="inferred from homology"/>
<evidence type="ECO:0000256" key="3">
    <source>
        <dbReference type="ARBA" id="ARBA00005638"/>
    </source>
</evidence>
<dbReference type="HAMAP" id="MF_00260">
    <property type="entry name" value="Porphobil_deam"/>
    <property type="match status" value="1"/>
</dbReference>
<evidence type="ECO:0000259" key="9">
    <source>
        <dbReference type="Pfam" id="PF01379"/>
    </source>
</evidence>
<dbReference type="EMBL" id="DSMG01000044">
    <property type="protein sequence ID" value="HDX30618.1"/>
    <property type="molecule type" value="Genomic_DNA"/>
</dbReference>
<feature type="domain" description="Porphobilinogen deaminase C-terminal" evidence="10">
    <location>
        <begin position="230"/>
        <end position="298"/>
    </location>
</feature>
<dbReference type="NCBIfam" id="TIGR00212">
    <property type="entry name" value="hemC"/>
    <property type="match status" value="1"/>
</dbReference>
<dbReference type="GO" id="GO:0004418">
    <property type="term" value="F:hydroxymethylbilane synthase activity"/>
    <property type="evidence" value="ECO:0007669"/>
    <property type="project" value="UniProtKB-UniRule"/>
</dbReference>
<dbReference type="GO" id="GO:0005737">
    <property type="term" value="C:cytoplasm"/>
    <property type="evidence" value="ECO:0007669"/>
    <property type="project" value="UniProtKB-UniRule"/>
</dbReference>
<evidence type="ECO:0000256" key="8">
    <source>
        <dbReference type="HAMAP-Rule" id="MF_00260"/>
    </source>
</evidence>
<evidence type="ECO:0000256" key="5">
    <source>
        <dbReference type="ARBA" id="ARBA00022679"/>
    </source>
</evidence>
<evidence type="ECO:0000313" key="11">
    <source>
        <dbReference type="EMBL" id="HDX30618.1"/>
    </source>
</evidence>
<comment type="catalytic activity">
    <reaction evidence="7 8">
        <text>4 porphobilinogen + H2O = hydroxymethylbilane + 4 NH4(+)</text>
        <dbReference type="Rhea" id="RHEA:13185"/>
        <dbReference type="ChEBI" id="CHEBI:15377"/>
        <dbReference type="ChEBI" id="CHEBI:28938"/>
        <dbReference type="ChEBI" id="CHEBI:57845"/>
        <dbReference type="ChEBI" id="CHEBI:58126"/>
        <dbReference type="EC" id="2.5.1.61"/>
    </reaction>
</comment>
<protein>
    <recommendedName>
        <fullName evidence="8">Porphobilinogen deaminase</fullName>
        <shortName evidence="8">PBG</shortName>
        <ecNumber evidence="8">2.5.1.61</ecNumber>
    </recommendedName>
    <alternativeName>
        <fullName evidence="8">Hydroxymethylbilane synthase</fullName>
        <shortName evidence="8">HMBS</shortName>
    </alternativeName>
    <alternativeName>
        <fullName evidence="8">Pre-uroporphyrinogen synthase</fullName>
    </alternativeName>
</protein>
<evidence type="ECO:0000259" key="10">
    <source>
        <dbReference type="Pfam" id="PF03900"/>
    </source>
</evidence>
<comment type="similarity">
    <text evidence="3 8">Belongs to the HMBS family.</text>
</comment>
<dbReference type="PROSITE" id="PS00533">
    <property type="entry name" value="PORPHOBILINOGEN_DEAM"/>
    <property type="match status" value="1"/>
</dbReference>
<comment type="cofactor">
    <cofactor evidence="8">
        <name>dipyrromethane</name>
        <dbReference type="ChEBI" id="CHEBI:60342"/>
    </cofactor>
    <text evidence="8">Binds 1 dipyrromethane group covalently.</text>
</comment>
<dbReference type="InterPro" id="IPR022418">
    <property type="entry name" value="Porphobilinogen_deaminase_C"/>
</dbReference>
<dbReference type="GO" id="GO:0006782">
    <property type="term" value="P:protoporphyrinogen IX biosynthetic process"/>
    <property type="evidence" value="ECO:0007669"/>
    <property type="project" value="UniProtKB-UniRule"/>
</dbReference>
<dbReference type="AlphaFoldDB" id="A0A7C1FMT1"/>
<dbReference type="InterPro" id="IPR036803">
    <property type="entry name" value="Porphobilinogen_deaminase_C_sf"/>
</dbReference>
<reference evidence="11" key="1">
    <citation type="journal article" date="2020" name="mSystems">
        <title>Genome- and Community-Level Interaction Insights into Carbon Utilization and Element Cycling Functions of Hydrothermarchaeota in Hydrothermal Sediment.</title>
        <authorList>
            <person name="Zhou Z."/>
            <person name="Liu Y."/>
            <person name="Xu W."/>
            <person name="Pan J."/>
            <person name="Luo Z.H."/>
            <person name="Li M."/>
        </authorList>
    </citation>
    <scope>NUCLEOTIDE SEQUENCE [LARGE SCALE GENOMIC DNA]</scope>
    <source>
        <strain evidence="11">SpSt-289</strain>
    </source>
</reference>
<evidence type="ECO:0000256" key="2">
    <source>
        <dbReference type="ARBA" id="ARBA00004735"/>
    </source>
</evidence>
<keyword evidence="5 8" id="KW-0808">Transferase</keyword>